<organism evidence="2 3">
    <name type="scientific">Mycobacterium kansasii</name>
    <dbReference type="NCBI Taxonomy" id="1768"/>
    <lineage>
        <taxon>Bacteria</taxon>
        <taxon>Bacillati</taxon>
        <taxon>Actinomycetota</taxon>
        <taxon>Actinomycetes</taxon>
        <taxon>Mycobacteriales</taxon>
        <taxon>Mycobacteriaceae</taxon>
        <taxon>Mycobacterium</taxon>
    </lineage>
</organism>
<evidence type="ECO:0000256" key="1">
    <source>
        <dbReference type="SAM" id="MobiDB-lite"/>
    </source>
</evidence>
<dbReference type="AlphaFoldDB" id="A0A7G1IM03"/>
<gene>
    <name evidence="2" type="ORF">NIIDMKKI_60650</name>
</gene>
<evidence type="ECO:0000313" key="2">
    <source>
        <dbReference type="EMBL" id="BCI90859.1"/>
    </source>
</evidence>
<proteinExistence type="predicted"/>
<sequence>MTVSPPGNTTVADRSASQVRPAWRESAPIPPPRVRPPTPTVGQLPVGIARPAPASACCTAYRSVAAGIVTFPVALSKFTPPVRPRRSITMAPAAAEAPM</sequence>
<accession>A0A7G1IM03</accession>
<feature type="region of interest" description="Disordered" evidence="1">
    <location>
        <begin position="1"/>
        <end position="42"/>
    </location>
</feature>
<dbReference type="Proteomes" id="UP000516380">
    <property type="component" value="Chromosome"/>
</dbReference>
<feature type="compositionally biased region" description="Polar residues" evidence="1">
    <location>
        <begin position="1"/>
        <end position="18"/>
    </location>
</feature>
<keyword evidence="3" id="KW-1185">Reference proteome</keyword>
<feature type="compositionally biased region" description="Pro residues" evidence="1">
    <location>
        <begin position="28"/>
        <end position="39"/>
    </location>
</feature>
<reference evidence="2 3" key="1">
    <citation type="submission" date="2020-07" db="EMBL/GenBank/DDBJ databases">
        <title>Mycobacterium kansasii (former subtype) with zoonotic potential isolated from diseased indoor pet cat, Japan.</title>
        <authorList>
            <person name="Fukano H."/>
            <person name="Terazono T."/>
            <person name="Hoshino Y."/>
        </authorList>
    </citation>
    <scope>NUCLEOTIDE SEQUENCE [LARGE SCALE GENOMIC DNA]</scope>
    <source>
        <strain evidence="2 3">Kuro-I</strain>
    </source>
</reference>
<evidence type="ECO:0000313" key="3">
    <source>
        <dbReference type="Proteomes" id="UP000516380"/>
    </source>
</evidence>
<name>A0A7G1IM03_MYCKA</name>
<protein>
    <submittedName>
        <fullName evidence="2">Uncharacterized protein</fullName>
    </submittedName>
</protein>
<dbReference type="EMBL" id="AP023343">
    <property type="protein sequence ID" value="BCI90859.1"/>
    <property type="molecule type" value="Genomic_DNA"/>
</dbReference>